<dbReference type="EMBL" id="JAUPFM010000008">
    <property type="protein sequence ID" value="KAK2845030.1"/>
    <property type="molecule type" value="Genomic_DNA"/>
</dbReference>
<dbReference type="AlphaFoldDB" id="A0AA88MXE8"/>
<gene>
    <name evidence="2" type="ORF">Q5P01_011689</name>
</gene>
<organism evidence="2 3">
    <name type="scientific">Channa striata</name>
    <name type="common">Snakehead murrel</name>
    <name type="synonym">Ophicephalus striatus</name>
    <dbReference type="NCBI Taxonomy" id="64152"/>
    <lineage>
        <taxon>Eukaryota</taxon>
        <taxon>Metazoa</taxon>
        <taxon>Chordata</taxon>
        <taxon>Craniata</taxon>
        <taxon>Vertebrata</taxon>
        <taxon>Euteleostomi</taxon>
        <taxon>Actinopterygii</taxon>
        <taxon>Neopterygii</taxon>
        <taxon>Teleostei</taxon>
        <taxon>Neoteleostei</taxon>
        <taxon>Acanthomorphata</taxon>
        <taxon>Anabantaria</taxon>
        <taxon>Anabantiformes</taxon>
        <taxon>Channoidei</taxon>
        <taxon>Channidae</taxon>
        <taxon>Channa</taxon>
    </lineage>
</organism>
<evidence type="ECO:0000313" key="2">
    <source>
        <dbReference type="EMBL" id="KAK2845030.1"/>
    </source>
</evidence>
<feature type="region of interest" description="Disordered" evidence="1">
    <location>
        <begin position="62"/>
        <end position="83"/>
    </location>
</feature>
<accession>A0AA88MXE8</accession>
<protein>
    <submittedName>
        <fullName evidence="2">Uncharacterized protein</fullName>
    </submittedName>
</protein>
<reference evidence="2" key="1">
    <citation type="submission" date="2023-07" db="EMBL/GenBank/DDBJ databases">
        <title>Chromosome-level Genome Assembly of Striped Snakehead (Channa striata).</title>
        <authorList>
            <person name="Liu H."/>
        </authorList>
    </citation>
    <scope>NUCLEOTIDE SEQUENCE</scope>
    <source>
        <strain evidence="2">Gz</strain>
        <tissue evidence="2">Muscle</tissue>
    </source>
</reference>
<evidence type="ECO:0000256" key="1">
    <source>
        <dbReference type="SAM" id="MobiDB-lite"/>
    </source>
</evidence>
<comment type="caution">
    <text evidence="2">The sequence shown here is derived from an EMBL/GenBank/DDBJ whole genome shotgun (WGS) entry which is preliminary data.</text>
</comment>
<name>A0AA88MXE8_CHASR</name>
<proteinExistence type="predicted"/>
<dbReference type="Proteomes" id="UP001187415">
    <property type="component" value="Unassembled WGS sequence"/>
</dbReference>
<keyword evidence="3" id="KW-1185">Reference proteome</keyword>
<feature type="compositionally biased region" description="Low complexity" evidence="1">
    <location>
        <begin position="66"/>
        <end position="81"/>
    </location>
</feature>
<evidence type="ECO:0000313" key="3">
    <source>
        <dbReference type="Proteomes" id="UP001187415"/>
    </source>
</evidence>
<sequence length="127" mass="14075">MPKECGSWRAFRTQARRPPPGPAHPLHYQLTQSLPPGRLLSPRPHSCCVELARRAHTDTGLNRPWVQSVPASSASAPQPSVYPSTHTGQCLARRLAINCIICYSEAPQLHVYWRISASTGLSHDTSW</sequence>